<dbReference type="EMBL" id="JAAAUY010000806">
    <property type="protein sequence ID" value="KAF9326248.1"/>
    <property type="molecule type" value="Genomic_DNA"/>
</dbReference>
<keyword evidence="3" id="KW-1185">Reference proteome</keyword>
<name>A0A9P5SFZ4_9FUNG</name>
<reference evidence="2" key="1">
    <citation type="journal article" date="2020" name="Fungal Divers.">
        <title>Resolving the Mortierellaceae phylogeny through synthesis of multi-gene phylogenetics and phylogenomics.</title>
        <authorList>
            <person name="Vandepol N."/>
            <person name="Liber J."/>
            <person name="Desiro A."/>
            <person name="Na H."/>
            <person name="Kennedy M."/>
            <person name="Barry K."/>
            <person name="Grigoriev I.V."/>
            <person name="Miller A.N."/>
            <person name="O'Donnell K."/>
            <person name="Stajich J.E."/>
            <person name="Bonito G."/>
        </authorList>
    </citation>
    <scope>NUCLEOTIDE SEQUENCE</scope>
    <source>
        <strain evidence="2">NVP1</strain>
    </source>
</reference>
<dbReference type="Proteomes" id="UP000696485">
    <property type="component" value="Unassembled WGS sequence"/>
</dbReference>
<protein>
    <submittedName>
        <fullName evidence="2">Uncharacterized protein</fullName>
    </submittedName>
</protein>
<sequence>MSDNSLLSLIANLNSGSPVMSSPEDYSADLSLWTNAEFTFDIPPGLGIFENDSGFEALSSMNHPAHVLAPEAIAPPARGPEPKHPVGHNPQSALDQQHLMEYLNLPIE</sequence>
<feature type="non-terminal residue" evidence="2">
    <location>
        <position position="108"/>
    </location>
</feature>
<evidence type="ECO:0000313" key="2">
    <source>
        <dbReference type="EMBL" id="KAF9326248.1"/>
    </source>
</evidence>
<accession>A0A9P5SFZ4</accession>
<organism evidence="2 3">
    <name type="scientific">Podila minutissima</name>
    <dbReference type="NCBI Taxonomy" id="64525"/>
    <lineage>
        <taxon>Eukaryota</taxon>
        <taxon>Fungi</taxon>
        <taxon>Fungi incertae sedis</taxon>
        <taxon>Mucoromycota</taxon>
        <taxon>Mortierellomycotina</taxon>
        <taxon>Mortierellomycetes</taxon>
        <taxon>Mortierellales</taxon>
        <taxon>Mortierellaceae</taxon>
        <taxon>Podila</taxon>
    </lineage>
</organism>
<comment type="caution">
    <text evidence="2">The sequence shown here is derived from an EMBL/GenBank/DDBJ whole genome shotgun (WGS) entry which is preliminary data.</text>
</comment>
<feature type="region of interest" description="Disordered" evidence="1">
    <location>
        <begin position="73"/>
        <end position="93"/>
    </location>
</feature>
<evidence type="ECO:0000256" key="1">
    <source>
        <dbReference type="SAM" id="MobiDB-lite"/>
    </source>
</evidence>
<gene>
    <name evidence="2" type="ORF">BG006_010302</name>
</gene>
<evidence type="ECO:0000313" key="3">
    <source>
        <dbReference type="Proteomes" id="UP000696485"/>
    </source>
</evidence>
<proteinExistence type="predicted"/>
<dbReference type="AlphaFoldDB" id="A0A9P5SFZ4"/>